<organism evidence="3 4">
    <name type="scientific">Paramecium pentaurelia</name>
    <dbReference type="NCBI Taxonomy" id="43138"/>
    <lineage>
        <taxon>Eukaryota</taxon>
        <taxon>Sar</taxon>
        <taxon>Alveolata</taxon>
        <taxon>Ciliophora</taxon>
        <taxon>Intramacronucleata</taxon>
        <taxon>Oligohymenophorea</taxon>
        <taxon>Peniculida</taxon>
        <taxon>Parameciidae</taxon>
        <taxon>Paramecium</taxon>
    </lineage>
</organism>
<name>A0A8S1X5L8_9CILI</name>
<evidence type="ECO:0000313" key="3">
    <source>
        <dbReference type="EMBL" id="CAD8196487.1"/>
    </source>
</evidence>
<dbReference type="AlphaFoldDB" id="A0A8S1X5L8"/>
<feature type="signal peptide" evidence="1">
    <location>
        <begin position="1"/>
        <end position="15"/>
    </location>
</feature>
<feature type="chain" id="PRO_5035721167" description="H-type lectin domain-containing protein" evidence="1">
    <location>
        <begin position="16"/>
        <end position="427"/>
    </location>
</feature>
<dbReference type="GO" id="GO:0007155">
    <property type="term" value="P:cell adhesion"/>
    <property type="evidence" value="ECO:0007669"/>
    <property type="project" value="InterPro"/>
</dbReference>
<dbReference type="Proteomes" id="UP000689195">
    <property type="component" value="Unassembled WGS sequence"/>
</dbReference>
<dbReference type="Pfam" id="PF09458">
    <property type="entry name" value="H_lectin"/>
    <property type="match status" value="1"/>
</dbReference>
<keyword evidence="4" id="KW-1185">Reference proteome</keyword>
<dbReference type="EMBL" id="CAJJDO010000112">
    <property type="protein sequence ID" value="CAD8196487.1"/>
    <property type="molecule type" value="Genomic_DNA"/>
</dbReference>
<sequence length="427" mass="49159">MLIIQFVLCIFSADADHLFEQGVIQHFNYVSNPNLILHFSSAKFRQEEVFIPFSKQFSQAPDVYLNVKQIDLAYTFPQGYTLDITSISTLGFKVKMVCESPELFFGVIFNWFAFNDDSVQVISNLNITYPNSQYTHSYMKNCKIDVALSNLVSFYAEGPQFNNVTVYNQIIQGLSLTTDTVTISFYTYNVKQIGYQILLTSSDLFLIGPTITNISPYGSSQIVNFPQGWETQNCFSNLLGFKHDGTDHNIRLDQRILYSPNIIVGFYPWHETIIQSIQHNYFCINDAYFDLAIFDGLMQTQFFDKTNQIETHIEILEINYNQNQNVGEEITIPQCIQSLKIIYYWKCIGYEQLKLQLFCTEVWCSSSKVQCNVDKTNIVRLSASFLFITASEQYIQITKSSASLTATQIIKQQNPFQKVLFKVEMVT</sequence>
<proteinExistence type="predicted"/>
<dbReference type="OrthoDB" id="304609at2759"/>
<reference evidence="3" key="1">
    <citation type="submission" date="2021-01" db="EMBL/GenBank/DDBJ databases">
        <authorList>
            <consortium name="Genoscope - CEA"/>
            <person name="William W."/>
        </authorList>
    </citation>
    <scope>NUCLEOTIDE SEQUENCE</scope>
</reference>
<comment type="caution">
    <text evidence="3">The sequence shown here is derived from an EMBL/GenBank/DDBJ whole genome shotgun (WGS) entry which is preliminary data.</text>
</comment>
<dbReference type="GO" id="GO:0030246">
    <property type="term" value="F:carbohydrate binding"/>
    <property type="evidence" value="ECO:0007669"/>
    <property type="project" value="InterPro"/>
</dbReference>
<gene>
    <name evidence="3" type="ORF">PPENT_87.1.T1120157</name>
</gene>
<keyword evidence="1" id="KW-0732">Signal</keyword>
<evidence type="ECO:0000313" key="4">
    <source>
        <dbReference type="Proteomes" id="UP000689195"/>
    </source>
</evidence>
<protein>
    <recommendedName>
        <fullName evidence="2">H-type lectin domain-containing protein</fullName>
    </recommendedName>
</protein>
<feature type="domain" description="H-type lectin" evidence="2">
    <location>
        <begin position="50"/>
        <end position="114"/>
    </location>
</feature>
<evidence type="ECO:0000256" key="1">
    <source>
        <dbReference type="SAM" id="SignalP"/>
    </source>
</evidence>
<accession>A0A8S1X5L8</accession>
<evidence type="ECO:0000259" key="2">
    <source>
        <dbReference type="Pfam" id="PF09458"/>
    </source>
</evidence>
<dbReference type="InterPro" id="IPR019019">
    <property type="entry name" value="H-type_lectin_domain"/>
</dbReference>